<gene>
    <name evidence="2" type="ORF">NESM_000281600</name>
</gene>
<feature type="region of interest" description="Disordered" evidence="1">
    <location>
        <begin position="468"/>
        <end position="721"/>
    </location>
</feature>
<reference evidence="2 3" key="1">
    <citation type="journal article" date="2021" name="MBio">
        <title>A New Model Trypanosomatid, Novymonas esmeraldas: Genomic Perception of Its 'Candidatus Pandoraea novymonadis' Endosymbiont.</title>
        <authorList>
            <person name="Zakharova A."/>
            <person name="Saura A."/>
            <person name="Butenko A."/>
            <person name="Podesvova L."/>
            <person name="Warmusova S."/>
            <person name="Kostygov A.Y."/>
            <person name="Nenarokova A."/>
            <person name="Lukes J."/>
            <person name="Opperdoes F.R."/>
            <person name="Yurchenko V."/>
        </authorList>
    </citation>
    <scope>NUCLEOTIDE SEQUENCE [LARGE SCALE GENOMIC DNA]</scope>
    <source>
        <strain evidence="2 3">E262AT.01</strain>
    </source>
</reference>
<feature type="compositionally biased region" description="Polar residues" evidence="1">
    <location>
        <begin position="105"/>
        <end position="120"/>
    </location>
</feature>
<feature type="compositionally biased region" description="Basic and acidic residues" evidence="1">
    <location>
        <begin position="600"/>
        <end position="611"/>
    </location>
</feature>
<feature type="compositionally biased region" description="Low complexity" evidence="1">
    <location>
        <begin position="652"/>
        <end position="664"/>
    </location>
</feature>
<feature type="compositionally biased region" description="Low complexity" evidence="1">
    <location>
        <begin position="178"/>
        <end position="188"/>
    </location>
</feature>
<dbReference type="AlphaFoldDB" id="A0AAW0F7C6"/>
<name>A0AAW0F7C6_9TRYP</name>
<feature type="region of interest" description="Disordered" evidence="1">
    <location>
        <begin position="1"/>
        <end position="411"/>
    </location>
</feature>
<comment type="caution">
    <text evidence="2">The sequence shown here is derived from an EMBL/GenBank/DDBJ whole genome shotgun (WGS) entry which is preliminary data.</text>
</comment>
<feature type="region of interest" description="Disordered" evidence="1">
    <location>
        <begin position="742"/>
        <end position="761"/>
    </location>
</feature>
<feature type="compositionally biased region" description="Low complexity" evidence="1">
    <location>
        <begin position="690"/>
        <end position="699"/>
    </location>
</feature>
<evidence type="ECO:0000313" key="3">
    <source>
        <dbReference type="Proteomes" id="UP001430356"/>
    </source>
</evidence>
<dbReference type="Proteomes" id="UP001430356">
    <property type="component" value="Unassembled WGS sequence"/>
</dbReference>
<dbReference type="PANTHER" id="PTHR35615:SF6">
    <property type="entry name" value="KINESIN MOTOR DOMAIN-CONTAINING PROTEIN"/>
    <property type="match status" value="1"/>
</dbReference>
<dbReference type="PANTHER" id="PTHR35615">
    <property type="entry name" value="PRESENT IN THE OUTER MITOCHONDRIAL MEMBRANE PROTEOME 22-RELATED"/>
    <property type="match status" value="1"/>
</dbReference>
<feature type="compositionally biased region" description="Polar residues" evidence="1">
    <location>
        <begin position="505"/>
        <end position="550"/>
    </location>
</feature>
<protein>
    <recommendedName>
        <fullName evidence="4">DBC1/CARP1 catalytically inactive NUDIX hydrolase domain-containing protein</fullName>
    </recommendedName>
</protein>
<evidence type="ECO:0000256" key="1">
    <source>
        <dbReference type="SAM" id="MobiDB-lite"/>
    </source>
</evidence>
<proteinExistence type="predicted"/>
<feature type="compositionally biased region" description="Polar residues" evidence="1">
    <location>
        <begin position="704"/>
        <end position="717"/>
    </location>
</feature>
<feature type="compositionally biased region" description="Low complexity" evidence="1">
    <location>
        <begin position="325"/>
        <end position="338"/>
    </location>
</feature>
<feature type="compositionally biased region" description="Low complexity" evidence="1">
    <location>
        <begin position="82"/>
        <end position="91"/>
    </location>
</feature>
<feature type="compositionally biased region" description="Pro residues" evidence="1">
    <location>
        <begin position="375"/>
        <end position="387"/>
    </location>
</feature>
<accession>A0AAW0F7C6</accession>
<feature type="compositionally biased region" description="Pro residues" evidence="1">
    <location>
        <begin position="672"/>
        <end position="689"/>
    </location>
</feature>
<keyword evidence="3" id="KW-1185">Reference proteome</keyword>
<feature type="compositionally biased region" description="Basic and acidic residues" evidence="1">
    <location>
        <begin position="564"/>
        <end position="592"/>
    </location>
</feature>
<evidence type="ECO:0000313" key="2">
    <source>
        <dbReference type="EMBL" id="KAK7202125.1"/>
    </source>
</evidence>
<evidence type="ECO:0008006" key="4">
    <source>
        <dbReference type="Google" id="ProtNLM"/>
    </source>
</evidence>
<feature type="compositionally biased region" description="Basic and acidic residues" evidence="1">
    <location>
        <begin position="8"/>
        <end position="17"/>
    </location>
</feature>
<sequence>MGRRKAAKPAEVEDQSARHRSFSGRKGTNNGGGEAVQAADDKPNRSRRGSLSGSGGDSVRGQGSNNPHGNQPRAGASFRRTQQPPQQLQQPYAGNDPASYAGFNNGPSSPMQPKYQQHAPQQYYPGQHQQFHQGTGGPSPPHPMNPNYSHSSGDDGSPRHGMHGSAFTAGGGPPPPHLQQQQQQMFPAMGPPNGYPMQPGYHPNGSDTSPRHNDNNSSSVPPADGAGSPLLGRRASQVRFTTGNGAPPLQQQQQQQQQPPQQQQLSRQPPPQQQQLSRQPPPQQQQLCHRPLYQPAHPQQQQQMFPAMGPPNGYPMQPGYHPNGSDASSRQNNNNSSSVPPADGAGSPLLGRRASQVRFTTGNGAPPQQQQQQQQPPPPQQQPPPPQQQQQQQQQWFPPPPPQHQRGGFEGMSPQQLAHLRSLPQLPYVMTPQGLAPPPPLYPFSMPPFPQPFNGQPHMQGNGTYMAQRPSPGGPNMGAAAAVPPSISDPHLASTAPVTSPAAGGTTTLLPRSQSILNRTSSFKKSQEAQQPSTDAVPTLPHTSSILTRVSSFKKPAPPPSSAEQKRQQVDDLQDRMRKREEERLRLQEEMQARAAADQAAREQRLRDLRQRQAGRSLGPDPTSGNTAARLMEELPTAAVAESAAPPPSAPAPRRASQSERSPPTVTARPTHPSPVAPAPPPQRPPVSQSPPSLSSGSRRSAENVHSAQSRPQSRNKSPVPDTADLLAMLESMDAGGVALRPQSRPASVAPLGSGGSHEGQPLWHRPPAVVLYEIPLRCTKFVNKNGDEEIDDSKFPVRIFGSCLRVKDAPQGPSAEFHLDELVTHRRGSTKVESRLLTKVCDVVLAGYGTSLLSLDAKGLSTPVGAFDSPAWLAKQRLLLNVVATVEKMQNIYSKQIGSGRASSVEVAVSFALVKRASARQAAEWGITSPSTSQRTYEVVDLLQPKPAVVPFKMHSCALAGHRLADVEYRTLHSEAEFTSALTSAQANAGVVLARLADAAAADGDQDAAAKEMASIFQVVTCVVTHHKAGAISLQEQLSESPDTVYKREIRGEVISSDDEDDAAAPTSFRTHNAPSGNSDVMLSCLTCIGAQEHHGLWSAALERNQGAVPTALFDSAFGGPTFTVILASIDPTKSDSAAALQSQAAMTMKLHRRPLNGSARRLIQLAKYRTAELQQELNGADRLSTAEQRDLKAEIRKHAVSLDSLSKVLTSLGVIGGSSAGVA</sequence>
<dbReference type="EMBL" id="JAECZO010000025">
    <property type="protein sequence ID" value="KAK7202125.1"/>
    <property type="molecule type" value="Genomic_DNA"/>
</dbReference>
<organism evidence="2 3">
    <name type="scientific">Novymonas esmeraldas</name>
    <dbReference type="NCBI Taxonomy" id="1808958"/>
    <lineage>
        <taxon>Eukaryota</taxon>
        <taxon>Discoba</taxon>
        <taxon>Euglenozoa</taxon>
        <taxon>Kinetoplastea</taxon>
        <taxon>Metakinetoplastina</taxon>
        <taxon>Trypanosomatida</taxon>
        <taxon>Trypanosomatidae</taxon>
        <taxon>Novymonas</taxon>
    </lineage>
</organism>
<feature type="compositionally biased region" description="Low complexity" evidence="1">
    <location>
        <begin position="247"/>
        <end position="307"/>
    </location>
</feature>